<protein>
    <recommendedName>
        <fullName evidence="10">DUF726-domain-containing protein</fullName>
    </recommendedName>
</protein>
<proteinExistence type="inferred from homology"/>
<organism evidence="8 9">
    <name type="scientific">Schizothecium vesticola</name>
    <dbReference type="NCBI Taxonomy" id="314040"/>
    <lineage>
        <taxon>Eukaryota</taxon>
        <taxon>Fungi</taxon>
        <taxon>Dikarya</taxon>
        <taxon>Ascomycota</taxon>
        <taxon>Pezizomycotina</taxon>
        <taxon>Sordariomycetes</taxon>
        <taxon>Sordariomycetidae</taxon>
        <taxon>Sordariales</taxon>
        <taxon>Schizotheciaceae</taxon>
        <taxon>Schizothecium</taxon>
    </lineage>
</organism>
<dbReference type="Pfam" id="PF05277">
    <property type="entry name" value="DUF726"/>
    <property type="match status" value="1"/>
</dbReference>
<keyword evidence="4 7" id="KW-1133">Transmembrane helix</keyword>
<name>A0AA40K595_9PEZI</name>
<sequence length="793" mass="83340">MAPLASEPRHLLLVLNPAKRKALYNLVAEITQWMRSQRQDSPASERASPELIQLRNAALQHFDAWKKDTLARLKEILAAPDDAAILDARRKRTDAIAQKRAQAKASQPSDNLIDLGEPLQGNVDVVPDDVDKEAVARLQALYHPVPTRLTTISYEDRTEALSAVLLLLLSMGHYAAESRVLAVHLASALELPLSALDNEEVEIATSLIKSTSEAANKQGSGAGMSADAEAQKRRQDGQAGRYWKVGLASVAGAAIIGVTGGLAAPVVAGAIGGLMGSVGLGGVASFLGIFWMNGALVGTLFGALGATMTGEAVDKYAREVEDFAFLPVHEQQSPSQQQPPHRLRLTIGINGWLTSADSITAPWRHLPPTTEVFALRYETGPLLALGASLTNLVSSYAWSAVKLHLLKHTVLATLMSALWPAYLVSAAASAVDNPFSLARNRSDKAGAVLADALANRIQGHRPVTLVGYSLGARVVYACLRELAARRAFGLVDTVVLIGAPVPSDARHWAAARAVVAGRVVNVYSDRDGLLAFLYRAASAQLGVAGLQAVEGVENVDLSAEVEGHLRYPGLIDKVLARCGLGVEAGPIEPEEEVIVLRDDKGGTMIELDMLSFEDAPSSSRQGRPGPEGGSVSMPEVPKAAAAAKVSVPAISAKQRGTVVRAATATVSGEGDPLSGPLGGPTSAPLAQRQAPLSRARTVPTPVSRIGPTAPLFVDKSARPKDRDASPGIMAAPVQTTETSAASAKPKDPLPAPPHHDGADSDEEGGGFGIKMVDNDDHSDAASFTYIDPVPIED</sequence>
<feature type="transmembrane region" description="Helical" evidence="7">
    <location>
        <begin position="242"/>
        <end position="264"/>
    </location>
</feature>
<comment type="subcellular location">
    <subcellularLocation>
        <location evidence="1">Membrane</location>
        <topology evidence="1">Multi-pass membrane protein</topology>
    </subcellularLocation>
</comment>
<evidence type="ECO:0000256" key="4">
    <source>
        <dbReference type="ARBA" id="ARBA00022989"/>
    </source>
</evidence>
<evidence type="ECO:0000256" key="1">
    <source>
        <dbReference type="ARBA" id="ARBA00004141"/>
    </source>
</evidence>
<comment type="similarity">
    <text evidence="2">Belongs to the TMCO4 family.</text>
</comment>
<dbReference type="GO" id="GO:0016020">
    <property type="term" value="C:membrane"/>
    <property type="evidence" value="ECO:0007669"/>
    <property type="project" value="UniProtKB-SubCell"/>
</dbReference>
<evidence type="ECO:0000256" key="7">
    <source>
        <dbReference type="SAM" id="Phobius"/>
    </source>
</evidence>
<feature type="transmembrane region" description="Helical" evidence="7">
    <location>
        <begin position="270"/>
        <end position="291"/>
    </location>
</feature>
<evidence type="ECO:0000313" key="9">
    <source>
        <dbReference type="Proteomes" id="UP001172155"/>
    </source>
</evidence>
<keyword evidence="3 7" id="KW-0812">Transmembrane</keyword>
<reference evidence="8" key="1">
    <citation type="submission" date="2023-06" db="EMBL/GenBank/DDBJ databases">
        <title>Genome-scale phylogeny and comparative genomics of the fungal order Sordariales.</title>
        <authorList>
            <consortium name="Lawrence Berkeley National Laboratory"/>
            <person name="Hensen N."/>
            <person name="Bonometti L."/>
            <person name="Westerberg I."/>
            <person name="Brannstrom I.O."/>
            <person name="Guillou S."/>
            <person name="Cros-Aarteil S."/>
            <person name="Calhoun S."/>
            <person name="Haridas S."/>
            <person name="Kuo A."/>
            <person name="Mondo S."/>
            <person name="Pangilinan J."/>
            <person name="Riley R."/>
            <person name="LaButti K."/>
            <person name="Andreopoulos B."/>
            <person name="Lipzen A."/>
            <person name="Chen C."/>
            <person name="Yanf M."/>
            <person name="Daum C."/>
            <person name="Ng V."/>
            <person name="Clum A."/>
            <person name="Steindorff A."/>
            <person name="Ohm R."/>
            <person name="Martin F."/>
            <person name="Silar P."/>
            <person name="Natvig D."/>
            <person name="Lalanne C."/>
            <person name="Gautier V."/>
            <person name="Ament-velasquez S.L."/>
            <person name="Kruys A."/>
            <person name="Hutchinson M.I."/>
            <person name="Powell A.J."/>
            <person name="Barry K."/>
            <person name="Miller A.N."/>
            <person name="Grigoriev I.V."/>
            <person name="Debuchy R."/>
            <person name="Gladieux P."/>
            <person name="Thoren M.H."/>
            <person name="Johannesson H."/>
        </authorList>
    </citation>
    <scope>NUCLEOTIDE SEQUENCE</scope>
    <source>
        <strain evidence="8">SMH3187-1</strain>
    </source>
</reference>
<dbReference type="Gene3D" id="3.40.50.1820">
    <property type="entry name" value="alpha/beta hydrolase"/>
    <property type="match status" value="1"/>
</dbReference>
<dbReference type="InterPro" id="IPR029058">
    <property type="entry name" value="AB_hydrolase_fold"/>
</dbReference>
<evidence type="ECO:0000256" key="6">
    <source>
        <dbReference type="SAM" id="MobiDB-lite"/>
    </source>
</evidence>
<evidence type="ECO:0000256" key="5">
    <source>
        <dbReference type="ARBA" id="ARBA00023136"/>
    </source>
</evidence>
<comment type="caution">
    <text evidence="8">The sequence shown here is derived from an EMBL/GenBank/DDBJ whole genome shotgun (WGS) entry which is preliminary data.</text>
</comment>
<feature type="region of interest" description="Disordered" evidence="6">
    <location>
        <begin position="654"/>
        <end position="793"/>
    </location>
</feature>
<dbReference type="SUPFAM" id="SSF53474">
    <property type="entry name" value="alpha/beta-Hydrolases"/>
    <property type="match status" value="1"/>
</dbReference>
<accession>A0AA40K595</accession>
<dbReference type="InterPro" id="IPR007941">
    <property type="entry name" value="DUF726"/>
</dbReference>
<dbReference type="PANTHER" id="PTHR17920">
    <property type="entry name" value="TRANSMEMBRANE AND COILED-COIL DOMAIN-CONTAINING PROTEIN 4 TMCO4"/>
    <property type="match status" value="1"/>
</dbReference>
<evidence type="ECO:0008006" key="10">
    <source>
        <dbReference type="Google" id="ProtNLM"/>
    </source>
</evidence>
<gene>
    <name evidence="8" type="ORF">B0T18DRAFT_324194</name>
</gene>
<keyword evidence="5 7" id="KW-0472">Membrane</keyword>
<dbReference type="AlphaFoldDB" id="A0AA40K595"/>
<keyword evidence="9" id="KW-1185">Reference proteome</keyword>
<dbReference type="EMBL" id="JAUKUD010000004">
    <property type="protein sequence ID" value="KAK0746415.1"/>
    <property type="molecule type" value="Genomic_DNA"/>
</dbReference>
<dbReference type="PANTHER" id="PTHR17920:SF22">
    <property type="entry name" value="DUF726 DOMAIN PROTEIN (AFU_ORTHOLOGUE AFUA_2G12860)"/>
    <property type="match status" value="1"/>
</dbReference>
<evidence type="ECO:0000256" key="3">
    <source>
        <dbReference type="ARBA" id="ARBA00022692"/>
    </source>
</evidence>
<feature type="region of interest" description="Disordered" evidence="6">
    <location>
        <begin position="611"/>
        <end position="634"/>
    </location>
</feature>
<feature type="compositionally biased region" description="Basic and acidic residues" evidence="6">
    <location>
        <begin position="715"/>
        <end position="724"/>
    </location>
</feature>
<evidence type="ECO:0000313" key="8">
    <source>
        <dbReference type="EMBL" id="KAK0746415.1"/>
    </source>
</evidence>
<dbReference type="Proteomes" id="UP001172155">
    <property type="component" value="Unassembled WGS sequence"/>
</dbReference>
<evidence type="ECO:0000256" key="2">
    <source>
        <dbReference type="ARBA" id="ARBA00009824"/>
    </source>
</evidence>